<reference evidence="1 2" key="1">
    <citation type="submission" date="2016-02" db="EMBL/GenBank/DDBJ databases">
        <title>Comparative genomic and transcriptomic foundation for Pichia pastoris.</title>
        <authorList>
            <person name="Love K.R."/>
            <person name="Shah K.A."/>
            <person name="Whittaker C.A."/>
            <person name="Wu J."/>
            <person name="Bartlett M.C."/>
            <person name="Ma D."/>
            <person name="Leeson R.L."/>
            <person name="Priest M."/>
            <person name="Young S.K."/>
            <person name="Love J.C."/>
        </authorList>
    </citation>
    <scope>NUCLEOTIDE SEQUENCE [LARGE SCALE GENOMIC DNA]</scope>
    <source>
        <strain evidence="1 2">ATCC 28485</strain>
    </source>
</reference>
<protein>
    <submittedName>
        <fullName evidence="1">BA75_03023T0</fullName>
    </submittedName>
</protein>
<dbReference type="AlphaFoldDB" id="A0A1B2JCV5"/>
<organism evidence="1 2">
    <name type="scientific">Komagataella pastoris</name>
    <name type="common">Yeast</name>
    <name type="synonym">Pichia pastoris</name>
    <dbReference type="NCBI Taxonomy" id="4922"/>
    <lineage>
        <taxon>Eukaryota</taxon>
        <taxon>Fungi</taxon>
        <taxon>Dikarya</taxon>
        <taxon>Ascomycota</taxon>
        <taxon>Saccharomycotina</taxon>
        <taxon>Pichiomycetes</taxon>
        <taxon>Pichiales</taxon>
        <taxon>Pichiaceae</taxon>
        <taxon>Komagataella</taxon>
    </lineage>
</organism>
<gene>
    <name evidence="1" type="ORF">ATY40_BA7503023</name>
</gene>
<dbReference type="EMBL" id="CP014585">
    <property type="protein sequence ID" value="ANZ75859.1"/>
    <property type="molecule type" value="Genomic_DNA"/>
</dbReference>
<evidence type="ECO:0000313" key="1">
    <source>
        <dbReference type="EMBL" id="ANZ75859.1"/>
    </source>
</evidence>
<name>A0A1B2JCV5_PICPA</name>
<dbReference type="OrthoDB" id="10667151at2759"/>
<proteinExistence type="predicted"/>
<dbReference type="Proteomes" id="UP000094565">
    <property type="component" value="Chromosome 2"/>
</dbReference>
<evidence type="ECO:0000313" key="2">
    <source>
        <dbReference type="Proteomes" id="UP000094565"/>
    </source>
</evidence>
<sequence length="187" mass="21247">MESTAEASISDVKSYLAQLTQTLQAEQAATADVEAKLKQLCEAHDLDYEGIANQLGQDSKQTSHYSNAPMQIEPETEAERLKRENEVLLINFQRNDCISDKLEGLLEDNKNLLTLVKDSVTDMKSTLGKSEEKGDKLYRDRLRSFDETIHTLNQKLKECRIGYNSLERKLETSVHLHTMCLSELPDQ</sequence>
<keyword evidence="2" id="KW-1185">Reference proteome</keyword>
<accession>A0A1B2JCV5</accession>